<feature type="domain" description="PDZ" evidence="2">
    <location>
        <begin position="26"/>
        <end position="120"/>
    </location>
</feature>
<dbReference type="PROSITE" id="PS50106">
    <property type="entry name" value="PDZ"/>
    <property type="match status" value="1"/>
</dbReference>
<reference evidence="4" key="1">
    <citation type="journal article" date="2014" name="Science">
        <title>Nonhuman genetics. Genomic basis for the convergent evolution of electric organs.</title>
        <authorList>
            <person name="Gallant J.R."/>
            <person name="Traeger L.L."/>
            <person name="Volkening J.D."/>
            <person name="Moffett H."/>
            <person name="Chen P.H."/>
            <person name="Novina C.D."/>
            <person name="Phillips G.N.Jr."/>
            <person name="Anand R."/>
            <person name="Wells G.B."/>
            <person name="Pinch M."/>
            <person name="Guth R."/>
            <person name="Unguez G.A."/>
            <person name="Albert J.S."/>
            <person name="Zakon H.H."/>
            <person name="Samanta M.P."/>
            <person name="Sussman M.R."/>
        </authorList>
    </citation>
    <scope>NUCLEOTIDE SEQUENCE [LARGE SCALE GENOMIC DNA]</scope>
</reference>
<dbReference type="CDD" id="cd06746">
    <property type="entry name" value="PDZ_SHANK1_3-like"/>
    <property type="match status" value="1"/>
</dbReference>
<evidence type="ECO:0000256" key="1">
    <source>
        <dbReference type="SAM" id="MobiDB-lite"/>
    </source>
</evidence>
<dbReference type="GO" id="GO:0035255">
    <property type="term" value="F:ionotropic glutamate receptor binding"/>
    <property type="evidence" value="ECO:0007669"/>
    <property type="project" value="TreeGrafter"/>
</dbReference>
<keyword evidence="4" id="KW-1185">Reference proteome</keyword>
<reference evidence="3" key="5">
    <citation type="submission" date="2025-09" db="UniProtKB">
        <authorList>
            <consortium name="Ensembl"/>
        </authorList>
    </citation>
    <scope>IDENTIFICATION</scope>
</reference>
<dbReference type="GO" id="GO:0043197">
    <property type="term" value="C:dendritic spine"/>
    <property type="evidence" value="ECO:0007669"/>
    <property type="project" value="TreeGrafter"/>
</dbReference>
<dbReference type="PANTHER" id="PTHR24135:SF17">
    <property type="entry name" value="SH3 AND MULTIPLE ANKYRIN REPEAT DOMAINS PROTEIN 2"/>
    <property type="match status" value="1"/>
</dbReference>
<accession>A0A4W4GAK7</accession>
<dbReference type="GO" id="GO:0030160">
    <property type="term" value="F:synaptic receptor adaptor activity"/>
    <property type="evidence" value="ECO:0007669"/>
    <property type="project" value="TreeGrafter"/>
</dbReference>
<dbReference type="InterPro" id="IPR001478">
    <property type="entry name" value="PDZ"/>
</dbReference>
<protein>
    <recommendedName>
        <fullName evidence="2">PDZ domain-containing protein</fullName>
    </recommendedName>
</protein>
<dbReference type="SMART" id="SM00228">
    <property type="entry name" value="PDZ"/>
    <property type="match status" value="1"/>
</dbReference>
<dbReference type="GO" id="GO:0014069">
    <property type="term" value="C:postsynaptic density"/>
    <property type="evidence" value="ECO:0007669"/>
    <property type="project" value="TreeGrafter"/>
</dbReference>
<reference evidence="3" key="3">
    <citation type="submission" date="2020-05" db="EMBL/GenBank/DDBJ databases">
        <title>Electrophorus electricus (electric eel) genome, fEleEle1, primary haplotype.</title>
        <authorList>
            <person name="Myers G."/>
            <person name="Meyer A."/>
            <person name="Fedrigo O."/>
            <person name="Formenti G."/>
            <person name="Rhie A."/>
            <person name="Tracey A."/>
            <person name="Sims Y."/>
            <person name="Jarvis E.D."/>
        </authorList>
    </citation>
    <scope>NUCLEOTIDE SEQUENCE [LARGE SCALE GENOMIC DNA]</scope>
</reference>
<dbReference type="AlphaFoldDB" id="A0A4W4GAK7"/>
<dbReference type="Gene3D" id="2.30.42.10">
    <property type="match status" value="1"/>
</dbReference>
<reference evidence="3" key="4">
    <citation type="submission" date="2025-08" db="UniProtKB">
        <authorList>
            <consortium name="Ensembl"/>
        </authorList>
    </citation>
    <scope>IDENTIFICATION</scope>
</reference>
<evidence type="ECO:0000313" key="4">
    <source>
        <dbReference type="Proteomes" id="UP000314983"/>
    </source>
</evidence>
<organism evidence="3 4">
    <name type="scientific">Electrophorus electricus</name>
    <name type="common">Electric eel</name>
    <name type="synonym">Gymnotus electricus</name>
    <dbReference type="NCBI Taxonomy" id="8005"/>
    <lineage>
        <taxon>Eukaryota</taxon>
        <taxon>Metazoa</taxon>
        <taxon>Chordata</taxon>
        <taxon>Craniata</taxon>
        <taxon>Vertebrata</taxon>
        <taxon>Euteleostomi</taxon>
        <taxon>Actinopterygii</taxon>
        <taxon>Neopterygii</taxon>
        <taxon>Teleostei</taxon>
        <taxon>Ostariophysi</taxon>
        <taxon>Gymnotiformes</taxon>
        <taxon>Gymnotoidei</taxon>
        <taxon>Gymnotidae</taxon>
        <taxon>Electrophorus</taxon>
    </lineage>
</organism>
<dbReference type="Ensembl" id="ENSEEET00000034941.2">
    <property type="protein sequence ID" value="ENSEEEP00000034538.2"/>
    <property type="gene ID" value="ENSEEEG00000016413.2"/>
</dbReference>
<dbReference type="InterPro" id="IPR051569">
    <property type="entry name" value="SHANK"/>
</dbReference>
<name>A0A4W4GAK7_ELEEL</name>
<reference evidence="4" key="2">
    <citation type="journal article" date="2017" name="Sci. Adv.">
        <title>A tail of two voltages: Proteomic comparison of the three electric organs of the electric eel.</title>
        <authorList>
            <person name="Traeger L.L."/>
            <person name="Sabat G."/>
            <person name="Barrett-Wilt G.A."/>
            <person name="Wells G.B."/>
            <person name="Sussman M.R."/>
        </authorList>
    </citation>
    <scope>NUCLEOTIDE SEQUENCE [LARGE SCALE GENOMIC DNA]</scope>
</reference>
<evidence type="ECO:0000259" key="2">
    <source>
        <dbReference type="PROSITE" id="PS50106"/>
    </source>
</evidence>
<dbReference type="FunFam" id="2.30.42.10:FF:000018">
    <property type="entry name" value="SH3 and multiple ankyrin repeat domains protein 2"/>
    <property type="match status" value="1"/>
</dbReference>
<dbReference type="GO" id="GO:0045211">
    <property type="term" value="C:postsynaptic membrane"/>
    <property type="evidence" value="ECO:0007669"/>
    <property type="project" value="TreeGrafter"/>
</dbReference>
<evidence type="ECO:0000313" key="3">
    <source>
        <dbReference type="Ensembl" id="ENSEEEP00000034538.2"/>
    </source>
</evidence>
<dbReference type="GeneTree" id="ENSGT00940000153561"/>
<dbReference type="InterPro" id="IPR036034">
    <property type="entry name" value="PDZ_sf"/>
</dbReference>
<sequence length="265" mass="28944">MRMAGCNNGRCARDFLHSDCVIDEKTVLLQKKDNEGFGFVLRGAKADTPIEEFTPTPAFPALQYLESVDEGGVAWQAGLRTGDFLIEVNQDNVVKVGHKQVVNMIRHGGNHLIIKVVTVSRNLDPDDTARKKAPPPARRAPSTALCTRSKSMTSELEDIATLRKKKDKVEEVVPPQKPVWESANVDVRVAAVKPRPTSRSFAVAPEMNSLCNSQDMTVDSPTVTGGPKGPYLGVPKGTMRRQTSIGKLSLSHTVMVFLCPAEILK</sequence>
<proteinExistence type="predicted"/>
<feature type="compositionally biased region" description="Polar residues" evidence="1">
    <location>
        <begin position="212"/>
        <end position="223"/>
    </location>
</feature>
<dbReference type="PANTHER" id="PTHR24135">
    <property type="entry name" value="SH3 AND MULTIPLE ANKYRIN REPEAT DOMAINS PROTEIN"/>
    <property type="match status" value="1"/>
</dbReference>
<dbReference type="Pfam" id="PF00595">
    <property type="entry name" value="PDZ"/>
    <property type="match status" value="1"/>
</dbReference>
<feature type="region of interest" description="Disordered" evidence="1">
    <location>
        <begin position="212"/>
        <end position="231"/>
    </location>
</feature>
<dbReference type="Proteomes" id="UP000314983">
    <property type="component" value="Chromosome 12"/>
</dbReference>
<dbReference type="SUPFAM" id="SSF50156">
    <property type="entry name" value="PDZ domain-like"/>
    <property type="match status" value="1"/>
</dbReference>